<dbReference type="InterPro" id="IPR051699">
    <property type="entry name" value="Rpn/YhgA-like_nuclease"/>
</dbReference>
<proteinExistence type="predicted"/>
<dbReference type="Proteomes" id="UP000753961">
    <property type="component" value="Unassembled WGS sequence"/>
</dbReference>
<dbReference type="Pfam" id="PF04754">
    <property type="entry name" value="Transposase_31"/>
    <property type="match status" value="1"/>
</dbReference>
<organism evidence="2 3">
    <name type="scientific">Membranihabitans marinus</name>
    <dbReference type="NCBI Taxonomy" id="1227546"/>
    <lineage>
        <taxon>Bacteria</taxon>
        <taxon>Pseudomonadati</taxon>
        <taxon>Bacteroidota</taxon>
        <taxon>Saprospiria</taxon>
        <taxon>Saprospirales</taxon>
        <taxon>Saprospiraceae</taxon>
        <taxon>Membranihabitans</taxon>
    </lineage>
</organism>
<name>A0A953L7N8_9BACT</name>
<sequence>MFKCPLIAKFGNQEVYLCLLVEHRSTTYQFVSIQLGGYIFDAYRKQLKNNEDPLIVVIPFLYYHGSDEWTPPEMTDLFELVPLSLKDYIPVFKILFENIQNYSDSQIRQLGSGLFTSALLTQKYSDRPDLLLERFSQIFSILGSWKDRNLFNTLVDYYIELVEAEEEELNLLVEKIPDIMKTEFVSLADRLRETGRKEGMVKGEEKGIKRGMNIERERKNRTATENMLDKDFDVSTICDVLEVTLEFVEKVRKSMKDQDK</sequence>
<dbReference type="GO" id="GO:1990238">
    <property type="term" value="F:double-stranded DNA endonuclease activity"/>
    <property type="evidence" value="ECO:0007669"/>
    <property type="project" value="TreeGrafter"/>
</dbReference>
<evidence type="ECO:0000313" key="3">
    <source>
        <dbReference type="Proteomes" id="UP000753961"/>
    </source>
</evidence>
<dbReference type="PANTHER" id="PTHR34611:SF2">
    <property type="entry name" value="INACTIVE RECOMBINATION-PROMOTING NUCLEASE-LIKE PROTEIN RPNE-RELATED"/>
    <property type="match status" value="1"/>
</dbReference>
<evidence type="ECO:0000313" key="2">
    <source>
        <dbReference type="EMBL" id="MBY5958917.1"/>
    </source>
</evidence>
<dbReference type="EMBL" id="JAHVHU010000010">
    <property type="protein sequence ID" value="MBY5958917.1"/>
    <property type="molecule type" value="Genomic_DNA"/>
</dbReference>
<dbReference type="GO" id="GO:0006310">
    <property type="term" value="P:DNA recombination"/>
    <property type="evidence" value="ECO:0007669"/>
    <property type="project" value="TreeGrafter"/>
</dbReference>
<gene>
    <name evidence="2" type="ORF">KUV50_12270</name>
</gene>
<dbReference type="RefSeq" id="WP_222580451.1">
    <property type="nucleotide sequence ID" value="NZ_JAHVHU010000010.1"/>
</dbReference>
<protein>
    <submittedName>
        <fullName evidence="2">Rpn family recombination-promoting nuclease/putative transposase</fullName>
    </submittedName>
</protein>
<dbReference type="AlphaFoldDB" id="A0A953L7N8"/>
<evidence type="ECO:0000259" key="1">
    <source>
        <dbReference type="Pfam" id="PF04754"/>
    </source>
</evidence>
<accession>A0A953L7N8</accession>
<feature type="domain" description="Transposase (putative) YhgA-like" evidence="1">
    <location>
        <begin position="12"/>
        <end position="139"/>
    </location>
</feature>
<keyword evidence="3" id="KW-1185">Reference proteome</keyword>
<dbReference type="PANTHER" id="PTHR34611">
    <property type="match status" value="1"/>
</dbReference>
<comment type="caution">
    <text evidence="2">The sequence shown here is derived from an EMBL/GenBank/DDBJ whole genome shotgun (WGS) entry which is preliminary data.</text>
</comment>
<dbReference type="InterPro" id="IPR006842">
    <property type="entry name" value="Transposase_31"/>
</dbReference>
<reference evidence="2" key="1">
    <citation type="submission" date="2021-06" db="EMBL/GenBank/DDBJ databases">
        <title>44 bacteria genomes isolated from Dapeng, Shenzhen.</title>
        <authorList>
            <person name="Zheng W."/>
            <person name="Yu S."/>
            <person name="Huang Y."/>
        </authorList>
    </citation>
    <scope>NUCLEOTIDE SEQUENCE</scope>
    <source>
        <strain evidence="2">DP5N28-2</strain>
    </source>
</reference>